<feature type="domain" description="Serine/threonine specific protein phosphatases" evidence="5">
    <location>
        <begin position="109"/>
        <end position="114"/>
    </location>
</feature>
<dbReference type="EMBL" id="FN668650">
    <property type="protein sequence ID" value="CBK22571.2"/>
    <property type="molecule type" value="Genomic_DNA"/>
</dbReference>
<keyword evidence="1" id="KW-0479">Metal-binding</keyword>
<evidence type="ECO:0000313" key="7">
    <source>
        <dbReference type="Proteomes" id="UP000008312"/>
    </source>
</evidence>
<evidence type="ECO:0000259" key="5">
    <source>
        <dbReference type="PROSITE" id="PS00125"/>
    </source>
</evidence>
<dbReference type="CDD" id="cd07415">
    <property type="entry name" value="MPP_PP2A_PP4_PP6"/>
    <property type="match status" value="1"/>
</dbReference>
<evidence type="ECO:0000256" key="4">
    <source>
        <dbReference type="RuleBase" id="RU004273"/>
    </source>
</evidence>
<evidence type="ECO:0000256" key="3">
    <source>
        <dbReference type="ARBA" id="ARBA00023211"/>
    </source>
</evidence>
<dbReference type="SUPFAM" id="SSF56300">
    <property type="entry name" value="Metallo-dependent phosphatases"/>
    <property type="match status" value="1"/>
</dbReference>
<dbReference type="PROSITE" id="PS00125">
    <property type="entry name" value="SER_THR_PHOSPHATASE"/>
    <property type="match status" value="1"/>
</dbReference>
<dbReference type="SMART" id="SM00156">
    <property type="entry name" value="PP2Ac"/>
    <property type="match status" value="1"/>
</dbReference>
<dbReference type="InterPro" id="IPR004843">
    <property type="entry name" value="Calcineurin-like_PHP"/>
</dbReference>
<dbReference type="InterPro" id="IPR006186">
    <property type="entry name" value="Ser/Thr-sp_prot-phosphatase"/>
</dbReference>
<dbReference type="OrthoDB" id="1930084at2759"/>
<dbReference type="Pfam" id="PF00149">
    <property type="entry name" value="Metallophos"/>
    <property type="match status" value="1"/>
</dbReference>
<sequence length="320" mass="37212">MDSNMDKWIEKLRQKIPLEEDELVKLCHIVRDILIQESNVVRVSTPVTVCGDIHGQYYDLMKLFRIGGDVPDTKYIFMGDYVDRGYFSVETIELLLCLKARYPDRITLLRGNHEGRQITQVYGFYDECLLKYGTVNAWKYLSDVFDYLSIAALIDNRVMCVHGGLSPFVRTIDRIDTIYRFQEIPNEGLYADLVWSDPEQDIEGFRRNFRGAGWVFGEDVSLEFNKVNGLDLVCRAHQIAMEGYQYFFQQAVCTVWSAPNYCYRSGNLASILQLDEHLNREFEVFNEEDAENRTVPTSQCVRYSLYGCLLRFNEGKETMS</sequence>
<keyword evidence="7" id="KW-1185">Reference proteome</keyword>
<organism evidence="6">
    <name type="scientific">Blastocystis hominis</name>
    <dbReference type="NCBI Taxonomy" id="12968"/>
    <lineage>
        <taxon>Eukaryota</taxon>
        <taxon>Sar</taxon>
        <taxon>Stramenopiles</taxon>
        <taxon>Bigyra</taxon>
        <taxon>Opalozoa</taxon>
        <taxon>Opalinata</taxon>
        <taxon>Blastocystidae</taxon>
        <taxon>Blastocystis</taxon>
    </lineage>
</organism>
<dbReference type="RefSeq" id="XP_012896619.1">
    <property type="nucleotide sequence ID" value="XM_013041165.1"/>
</dbReference>
<gene>
    <name evidence="6" type="ORF">GSBLH_T00002678001</name>
</gene>
<dbReference type="OMA" id="NTHFEIF"/>
<dbReference type="PANTHER" id="PTHR45619">
    <property type="entry name" value="SERINE/THREONINE-PROTEIN PHOSPHATASE PP2A-RELATED"/>
    <property type="match status" value="1"/>
</dbReference>
<comment type="similarity">
    <text evidence="4">Belongs to the PPP phosphatase family.</text>
</comment>
<dbReference type="InterPro" id="IPR029052">
    <property type="entry name" value="Metallo-depent_PP-like"/>
</dbReference>
<comment type="catalytic activity">
    <reaction evidence="4">
        <text>O-phospho-L-threonyl-[protein] + H2O = L-threonyl-[protein] + phosphate</text>
        <dbReference type="Rhea" id="RHEA:47004"/>
        <dbReference type="Rhea" id="RHEA-COMP:11060"/>
        <dbReference type="Rhea" id="RHEA-COMP:11605"/>
        <dbReference type="ChEBI" id="CHEBI:15377"/>
        <dbReference type="ChEBI" id="CHEBI:30013"/>
        <dbReference type="ChEBI" id="CHEBI:43474"/>
        <dbReference type="ChEBI" id="CHEBI:61977"/>
        <dbReference type="EC" id="3.1.3.16"/>
    </reaction>
</comment>
<evidence type="ECO:0000313" key="6">
    <source>
        <dbReference type="EMBL" id="CBK22571.2"/>
    </source>
</evidence>
<reference evidence="6" key="1">
    <citation type="submission" date="2010-02" db="EMBL/GenBank/DDBJ databases">
        <title>Sequencing and annotation of the Blastocystis hominis genome.</title>
        <authorList>
            <person name="Wincker P."/>
        </authorList>
    </citation>
    <scope>NUCLEOTIDE SEQUENCE</scope>
    <source>
        <strain evidence="6">Singapore isolate B</strain>
    </source>
</reference>
<dbReference type="Gene3D" id="3.60.21.10">
    <property type="match status" value="1"/>
</dbReference>
<dbReference type="GeneID" id="24919825"/>
<dbReference type="InParanoid" id="D8M3U8"/>
<keyword evidence="2 4" id="KW-0378">Hydrolase</keyword>
<dbReference type="InterPro" id="IPR047129">
    <property type="entry name" value="PPA2-like"/>
</dbReference>
<evidence type="ECO:0000256" key="1">
    <source>
        <dbReference type="ARBA" id="ARBA00022723"/>
    </source>
</evidence>
<keyword evidence="3" id="KW-0464">Manganese</keyword>
<dbReference type="Proteomes" id="UP000008312">
    <property type="component" value="Unassembled WGS sequence"/>
</dbReference>
<dbReference type="GO" id="GO:0004722">
    <property type="term" value="F:protein serine/threonine phosphatase activity"/>
    <property type="evidence" value="ECO:0007669"/>
    <property type="project" value="UniProtKB-EC"/>
</dbReference>
<dbReference type="PRINTS" id="PR00114">
    <property type="entry name" value="STPHPHTASE"/>
</dbReference>
<accession>D8M3U8</accession>
<name>D8M3U8_BLAHO</name>
<protein>
    <recommendedName>
        <fullName evidence="4">Serine/threonine-protein phosphatase</fullName>
        <ecNumber evidence="4">3.1.3.16</ecNumber>
    </recommendedName>
</protein>
<dbReference type="EC" id="3.1.3.16" evidence="4"/>
<dbReference type="AlphaFoldDB" id="D8M3U8"/>
<dbReference type="GO" id="GO:0046872">
    <property type="term" value="F:metal ion binding"/>
    <property type="evidence" value="ECO:0007669"/>
    <property type="project" value="UniProtKB-KW"/>
</dbReference>
<evidence type="ECO:0000256" key="2">
    <source>
        <dbReference type="ARBA" id="ARBA00022801"/>
    </source>
</evidence>
<proteinExistence type="inferred from homology"/>